<sequence>MLSTQWTTTGRQTRNLNLNRRHYPMELRTKRLLSLWDHKTYTNRARPLDKPIDGLFVYQSLFSVEAFASRPAQNVTTQLAKVTAESLLEKIRSLRDDINQRHRNFINNIGELDINTHSTQAFQEAETEQRLYTPGSVMLMKVFMAADRYFDTLYKARLNGELTETEYDRRRNKMAKQITRNLNQVNVTCLSFHKVRKEAEASI</sequence>
<name>A0A1S6KSJ1_9VIBR</name>
<protein>
    <recommendedName>
        <fullName evidence="2">DUF1845 domain-containing protein</fullName>
    </recommendedName>
</protein>
<proteinExistence type="predicted"/>
<geneLocation type="plasmid" evidence="1">
    <name>pVHvo</name>
</geneLocation>
<keyword evidence="1" id="KW-0614">Plasmid</keyword>
<dbReference type="AlphaFoldDB" id="A0A1S6KSJ1"/>
<evidence type="ECO:0000313" key="1">
    <source>
        <dbReference type="EMBL" id="AQT24325.1"/>
    </source>
</evidence>
<accession>A0A1S6KSJ1</accession>
<evidence type="ECO:0008006" key="2">
    <source>
        <dbReference type="Google" id="ProtNLM"/>
    </source>
</evidence>
<organism evidence="1">
    <name type="scientific">Vibrio owensii</name>
    <dbReference type="NCBI Taxonomy" id="696485"/>
    <lineage>
        <taxon>Bacteria</taxon>
        <taxon>Pseudomonadati</taxon>
        <taxon>Pseudomonadota</taxon>
        <taxon>Gammaproteobacteria</taxon>
        <taxon>Vibrionales</taxon>
        <taxon>Vibrionaceae</taxon>
        <taxon>Vibrio</taxon>
    </lineage>
</organism>
<reference evidence="1" key="1">
    <citation type="journal article" date="2017" name="Sci. Rep.">
        <title>Shrimp AHPND-causing plasmids encoding the PirAB toxins as mediated by pirAB-Tn903 are prevalent in various Vibrio species.</title>
        <authorList>
            <person name="Xiao J."/>
            <person name="Liu L."/>
            <person name="Ke Y."/>
            <person name="Li X."/>
            <person name="Liu Y."/>
            <person name="Pan Y."/>
            <person name="Yan S."/>
            <person name="Wang Y."/>
        </authorList>
    </citation>
    <scope>NUCLEOTIDE SEQUENCE</scope>
    <source>
        <strain evidence="1">SH14</strain>
        <plasmid evidence="1">pVHvo</plasmid>
    </source>
</reference>
<dbReference type="EMBL" id="KX268305">
    <property type="protein sequence ID" value="AQT24325.1"/>
    <property type="molecule type" value="Genomic_DNA"/>
</dbReference>